<protein>
    <recommendedName>
        <fullName evidence="2">Surface-adhesin protein E-like domain-containing protein</fullName>
    </recommendedName>
</protein>
<sequence length="167" mass="19143">MEIKLLKSVFYGFALFSSVACASSWGFTFFNPSEGGLLIDSDSIAQSSHGTIKFWTLYAPKFETDAPMADYAYSESLYEVNCAQRLIKLSLTLAFDVNGEPHETEFEHAKMEDIQPDTQEDFLWTYICKPEKRPDMAVAMRQGIHGFLHEQRRYASEHLVRQLKKNP</sequence>
<accession>A0ABS3GK20</accession>
<keyword evidence="1" id="KW-0732">Signal</keyword>
<dbReference type="EMBL" id="JAFLRD010000005">
    <property type="protein sequence ID" value="MBO0415394.1"/>
    <property type="molecule type" value="Genomic_DNA"/>
</dbReference>
<evidence type="ECO:0000313" key="4">
    <source>
        <dbReference type="Proteomes" id="UP000664349"/>
    </source>
</evidence>
<dbReference type="InterPro" id="IPR031939">
    <property type="entry name" value="Adhesin_E-like"/>
</dbReference>
<dbReference type="PROSITE" id="PS51257">
    <property type="entry name" value="PROKAR_LIPOPROTEIN"/>
    <property type="match status" value="1"/>
</dbReference>
<reference evidence="3 4" key="1">
    <citation type="submission" date="2021-03" db="EMBL/GenBank/DDBJ databases">
        <title>First Case of infection caused by Chromobacterium haemolyticum derived from water in China.</title>
        <authorList>
            <person name="Chen J."/>
            <person name="Liu C."/>
        </authorList>
    </citation>
    <scope>NUCLEOTIDE SEQUENCE [LARGE SCALE GENOMIC DNA]</scope>
    <source>
        <strain evidence="3 4">WJ-5</strain>
    </source>
</reference>
<evidence type="ECO:0000259" key="2">
    <source>
        <dbReference type="Pfam" id="PF16747"/>
    </source>
</evidence>
<comment type="caution">
    <text evidence="3">The sequence shown here is derived from an EMBL/GenBank/DDBJ whole genome shotgun (WGS) entry which is preliminary data.</text>
</comment>
<dbReference type="Proteomes" id="UP000664349">
    <property type="component" value="Unassembled WGS sequence"/>
</dbReference>
<gene>
    <name evidence="3" type="ORF">J1C50_07715</name>
</gene>
<keyword evidence="4" id="KW-1185">Reference proteome</keyword>
<proteinExistence type="predicted"/>
<feature type="domain" description="Surface-adhesin protein E-like" evidence="2">
    <location>
        <begin position="34"/>
        <end position="129"/>
    </location>
</feature>
<feature type="chain" id="PRO_5046704508" description="Surface-adhesin protein E-like domain-containing protein" evidence="1">
    <location>
        <begin position="23"/>
        <end position="167"/>
    </location>
</feature>
<name>A0ABS3GK20_9NEIS</name>
<feature type="signal peptide" evidence="1">
    <location>
        <begin position="1"/>
        <end position="22"/>
    </location>
</feature>
<evidence type="ECO:0000313" key="3">
    <source>
        <dbReference type="EMBL" id="MBO0415394.1"/>
    </source>
</evidence>
<evidence type="ECO:0000256" key="1">
    <source>
        <dbReference type="SAM" id="SignalP"/>
    </source>
</evidence>
<dbReference type="Pfam" id="PF16747">
    <property type="entry name" value="Adhesin_E"/>
    <property type="match status" value="1"/>
</dbReference>
<organism evidence="3 4">
    <name type="scientific">Chromobacterium haemolyticum</name>
    <dbReference type="NCBI Taxonomy" id="394935"/>
    <lineage>
        <taxon>Bacteria</taxon>
        <taxon>Pseudomonadati</taxon>
        <taxon>Pseudomonadota</taxon>
        <taxon>Betaproteobacteria</taxon>
        <taxon>Neisseriales</taxon>
        <taxon>Chromobacteriaceae</taxon>
        <taxon>Chromobacterium</taxon>
    </lineage>
</organism>